<evidence type="ECO:0000313" key="9">
    <source>
        <dbReference type="Proteomes" id="UP000790096"/>
    </source>
</evidence>
<dbReference type="EMBL" id="JABBFR010000002">
    <property type="protein sequence ID" value="MBT0723346.1"/>
    <property type="molecule type" value="Genomic_DNA"/>
</dbReference>
<dbReference type="Gene3D" id="2.60.40.4070">
    <property type="match status" value="1"/>
</dbReference>
<dbReference type="Proteomes" id="UP000790096">
    <property type="component" value="Unassembled WGS sequence"/>
</dbReference>
<comment type="similarity">
    <text evidence="1 5">Belongs to the FlgD family.</text>
</comment>
<dbReference type="Pfam" id="PF03963">
    <property type="entry name" value="FlgD"/>
    <property type="match status" value="1"/>
</dbReference>
<evidence type="ECO:0000256" key="1">
    <source>
        <dbReference type="ARBA" id="ARBA00010577"/>
    </source>
</evidence>
<feature type="domain" description="FlgD Tudor-like" evidence="7">
    <location>
        <begin position="85"/>
        <end position="219"/>
    </location>
</feature>
<keyword evidence="9" id="KW-1185">Reference proteome</keyword>
<proteinExistence type="inferred from homology"/>
<evidence type="ECO:0000256" key="3">
    <source>
        <dbReference type="ARBA" id="ARBA00022795"/>
    </source>
</evidence>
<evidence type="ECO:0000313" key="8">
    <source>
        <dbReference type="EMBL" id="MBT0723346.1"/>
    </source>
</evidence>
<dbReference type="InterPro" id="IPR025965">
    <property type="entry name" value="FlgD/Vpr_Ig-like"/>
</dbReference>
<sequence>MLSAITRADTLGASASISSTTSANSSADLQNQFLTLLIAQLKNQDPTNPMDNSQLTTQLTQINTLAGIENLNTTLASISGQINTNQSVQNTLLIGHGVMVPGDSVLVGEKATTPFGFEAESAAKTVTATIKDSSGNIVDQLDLGAMNAGTHTFQWDGTLKDNTPAPAGKYTVTIEATNDTGAVHTTPLTYALVYGINPTANGVVLNLGTYGTATLDQIKQIL</sequence>
<organism evidence="8 9">
    <name type="scientific">Rosenbergiella gaditana</name>
    <dbReference type="NCBI Taxonomy" id="2726987"/>
    <lineage>
        <taxon>Bacteria</taxon>
        <taxon>Pseudomonadati</taxon>
        <taxon>Pseudomonadota</taxon>
        <taxon>Gammaproteobacteria</taxon>
        <taxon>Enterobacterales</taxon>
        <taxon>Erwiniaceae</taxon>
        <taxon>Rosenbergiella</taxon>
    </lineage>
</organism>
<dbReference type="Pfam" id="PF13860">
    <property type="entry name" value="FlgD_ig"/>
    <property type="match status" value="1"/>
</dbReference>
<feature type="domain" description="FlgD/Vpr Ig-like" evidence="6">
    <location>
        <begin position="109"/>
        <end position="179"/>
    </location>
</feature>
<evidence type="ECO:0000256" key="4">
    <source>
        <dbReference type="ARBA" id="ARBA00024746"/>
    </source>
</evidence>
<comment type="caution">
    <text evidence="8">The sequence shown here is derived from an EMBL/GenBank/DDBJ whole genome shotgun (WGS) entry which is preliminary data.</text>
</comment>
<keyword evidence="3 5" id="KW-1005">Bacterial flagellum biogenesis</keyword>
<dbReference type="InterPro" id="IPR025963">
    <property type="entry name" value="FLgD_Tudor"/>
</dbReference>
<keyword evidence="8" id="KW-0966">Cell projection</keyword>
<reference evidence="8 9" key="1">
    <citation type="submission" date="2020-04" db="EMBL/GenBank/DDBJ databases">
        <title>Genome sequencing of Rosenbergiella species.</title>
        <authorList>
            <person name="Alvarez-Perez S."/>
            <person name="Lievens B."/>
        </authorList>
    </citation>
    <scope>NUCLEOTIDE SEQUENCE [LARGE SCALE GENOMIC DNA]</scope>
    <source>
        <strain evidence="8 9">S61</strain>
    </source>
</reference>
<keyword evidence="8" id="KW-0969">Cilium</keyword>
<keyword evidence="8" id="KW-0282">Flagellum</keyword>
<dbReference type="NCBIfam" id="NF005176">
    <property type="entry name" value="PRK06655.1-1"/>
    <property type="match status" value="1"/>
</dbReference>
<evidence type="ECO:0000259" key="7">
    <source>
        <dbReference type="Pfam" id="PF13861"/>
    </source>
</evidence>
<protein>
    <recommendedName>
        <fullName evidence="2 5">Basal-body rod modification protein FlgD</fullName>
    </recommendedName>
</protein>
<evidence type="ECO:0000256" key="5">
    <source>
        <dbReference type="RuleBase" id="RU362076"/>
    </source>
</evidence>
<comment type="function">
    <text evidence="4 5">Required for flagellar hook formation. May act as a scaffolding protein.</text>
</comment>
<evidence type="ECO:0000259" key="6">
    <source>
        <dbReference type="Pfam" id="PF13860"/>
    </source>
</evidence>
<dbReference type="Pfam" id="PF13861">
    <property type="entry name" value="FLgD_tudor"/>
    <property type="match status" value="1"/>
</dbReference>
<dbReference type="Gene3D" id="2.30.30.910">
    <property type="match status" value="1"/>
</dbReference>
<name>A0ABS5STJ9_9GAMM</name>
<dbReference type="RefSeq" id="WP_214235941.1">
    <property type="nucleotide sequence ID" value="NZ_JABBFR010000002.1"/>
</dbReference>
<evidence type="ECO:0000256" key="2">
    <source>
        <dbReference type="ARBA" id="ARBA00016013"/>
    </source>
</evidence>
<accession>A0ABS5STJ9</accession>
<dbReference type="InterPro" id="IPR005648">
    <property type="entry name" value="FlgD"/>
</dbReference>
<gene>
    <name evidence="8" type="primary">flgD</name>
    <name evidence="8" type="ORF">HH682_02570</name>
</gene>